<dbReference type="InterPro" id="IPR001387">
    <property type="entry name" value="Cro/C1-type_HTH"/>
</dbReference>
<dbReference type="Proteomes" id="UP000095395">
    <property type="component" value="Unassembled WGS sequence"/>
</dbReference>
<dbReference type="Pfam" id="PF01381">
    <property type="entry name" value="HTH_3"/>
    <property type="match status" value="1"/>
</dbReference>
<dbReference type="RefSeq" id="WP_082418723.1">
    <property type="nucleotide sequence ID" value="NZ_CATWND010000001.1"/>
</dbReference>
<evidence type="ECO:0000259" key="1">
    <source>
        <dbReference type="PROSITE" id="PS50943"/>
    </source>
</evidence>
<dbReference type="AlphaFoldDB" id="A0A173WYD2"/>
<sequence>MNIQRIRDLREDSDYTQEYIAKLLNVNQRTYSRYENGEHAIPLTILSFLADIQKTHISESTLIWVFFIHNLLQRMSTLIYC</sequence>
<accession>A0A173WYD2</accession>
<proteinExistence type="predicted"/>
<name>A0A173WYD2_9FIRM</name>
<reference evidence="2 3" key="1">
    <citation type="submission" date="2015-09" db="EMBL/GenBank/DDBJ databases">
        <authorList>
            <consortium name="Pathogen Informatics"/>
        </authorList>
    </citation>
    <scope>NUCLEOTIDE SEQUENCE [LARGE SCALE GENOMIC DNA]</scope>
    <source>
        <strain evidence="2 3">2789STDY5608835</strain>
    </source>
</reference>
<dbReference type="PROSITE" id="PS50943">
    <property type="entry name" value="HTH_CROC1"/>
    <property type="match status" value="1"/>
</dbReference>
<dbReference type="Gene3D" id="1.10.260.40">
    <property type="entry name" value="lambda repressor-like DNA-binding domains"/>
    <property type="match status" value="1"/>
</dbReference>
<organism evidence="2 3">
    <name type="scientific">Roseburia inulinivorans</name>
    <dbReference type="NCBI Taxonomy" id="360807"/>
    <lineage>
        <taxon>Bacteria</taxon>
        <taxon>Bacillati</taxon>
        <taxon>Bacillota</taxon>
        <taxon>Clostridia</taxon>
        <taxon>Lachnospirales</taxon>
        <taxon>Lachnospiraceae</taxon>
        <taxon>Roseburia</taxon>
    </lineage>
</organism>
<gene>
    <name evidence="2" type="ORF">ERS852392_00383</name>
</gene>
<evidence type="ECO:0000313" key="3">
    <source>
        <dbReference type="Proteomes" id="UP000095395"/>
    </source>
</evidence>
<dbReference type="SMART" id="SM00530">
    <property type="entry name" value="HTH_XRE"/>
    <property type="match status" value="1"/>
</dbReference>
<feature type="domain" description="HTH cro/C1-type" evidence="1">
    <location>
        <begin position="6"/>
        <end position="60"/>
    </location>
</feature>
<evidence type="ECO:0000313" key="2">
    <source>
        <dbReference type="EMBL" id="CUN44491.1"/>
    </source>
</evidence>
<dbReference type="SUPFAM" id="SSF47413">
    <property type="entry name" value="lambda repressor-like DNA-binding domains"/>
    <property type="match status" value="1"/>
</dbReference>
<dbReference type="GO" id="GO:0003677">
    <property type="term" value="F:DNA binding"/>
    <property type="evidence" value="ECO:0007669"/>
    <property type="project" value="InterPro"/>
</dbReference>
<dbReference type="EMBL" id="CYYR01000002">
    <property type="protein sequence ID" value="CUN44491.1"/>
    <property type="molecule type" value="Genomic_DNA"/>
</dbReference>
<dbReference type="InterPro" id="IPR010982">
    <property type="entry name" value="Lambda_DNA-bd_dom_sf"/>
</dbReference>
<protein>
    <submittedName>
        <fullName evidence="2">Putative zinc finger/helix-turn-helix protein, YgiT family</fullName>
    </submittedName>
</protein>
<dbReference type="CDD" id="cd00093">
    <property type="entry name" value="HTH_XRE"/>
    <property type="match status" value="1"/>
</dbReference>